<dbReference type="Proteomes" id="UP001301769">
    <property type="component" value="Unassembled WGS sequence"/>
</dbReference>
<feature type="compositionally biased region" description="Polar residues" evidence="1">
    <location>
        <begin position="1"/>
        <end position="23"/>
    </location>
</feature>
<organism evidence="2 3">
    <name type="scientific">Rhypophila decipiens</name>
    <dbReference type="NCBI Taxonomy" id="261697"/>
    <lineage>
        <taxon>Eukaryota</taxon>
        <taxon>Fungi</taxon>
        <taxon>Dikarya</taxon>
        <taxon>Ascomycota</taxon>
        <taxon>Pezizomycotina</taxon>
        <taxon>Sordariomycetes</taxon>
        <taxon>Sordariomycetidae</taxon>
        <taxon>Sordariales</taxon>
        <taxon>Naviculisporaceae</taxon>
        <taxon>Rhypophila</taxon>
    </lineage>
</organism>
<protein>
    <submittedName>
        <fullName evidence="2">Uncharacterized protein</fullName>
    </submittedName>
</protein>
<evidence type="ECO:0000313" key="2">
    <source>
        <dbReference type="EMBL" id="KAK4207880.1"/>
    </source>
</evidence>
<reference evidence="2" key="1">
    <citation type="journal article" date="2023" name="Mol. Phylogenet. Evol.">
        <title>Genome-scale phylogeny and comparative genomics of the fungal order Sordariales.</title>
        <authorList>
            <person name="Hensen N."/>
            <person name="Bonometti L."/>
            <person name="Westerberg I."/>
            <person name="Brannstrom I.O."/>
            <person name="Guillou S."/>
            <person name="Cros-Aarteil S."/>
            <person name="Calhoun S."/>
            <person name="Haridas S."/>
            <person name="Kuo A."/>
            <person name="Mondo S."/>
            <person name="Pangilinan J."/>
            <person name="Riley R."/>
            <person name="LaButti K."/>
            <person name="Andreopoulos B."/>
            <person name="Lipzen A."/>
            <person name="Chen C."/>
            <person name="Yan M."/>
            <person name="Daum C."/>
            <person name="Ng V."/>
            <person name="Clum A."/>
            <person name="Steindorff A."/>
            <person name="Ohm R.A."/>
            <person name="Martin F."/>
            <person name="Silar P."/>
            <person name="Natvig D.O."/>
            <person name="Lalanne C."/>
            <person name="Gautier V."/>
            <person name="Ament-Velasquez S.L."/>
            <person name="Kruys A."/>
            <person name="Hutchinson M.I."/>
            <person name="Powell A.J."/>
            <person name="Barry K."/>
            <person name="Miller A.N."/>
            <person name="Grigoriev I.V."/>
            <person name="Debuchy R."/>
            <person name="Gladieux P."/>
            <person name="Hiltunen Thoren M."/>
            <person name="Johannesson H."/>
        </authorList>
    </citation>
    <scope>NUCLEOTIDE SEQUENCE</scope>
    <source>
        <strain evidence="2">PSN293</strain>
    </source>
</reference>
<evidence type="ECO:0000313" key="3">
    <source>
        <dbReference type="Proteomes" id="UP001301769"/>
    </source>
</evidence>
<proteinExistence type="predicted"/>
<sequence length="125" mass="13474">MEPKLNQTMSPSDGDQQQNQATIPTADRPETDTAPTSQNNDNSDDTKASFLGADGTDRIIVKESPARGNLQQFRLDKVATFTCARCTGTKTAKLVAVREGDWTGGGFLCNGCYGWLLANADATWN</sequence>
<accession>A0AAN7B4I0</accession>
<feature type="region of interest" description="Disordered" evidence="1">
    <location>
        <begin position="1"/>
        <end position="53"/>
    </location>
</feature>
<comment type="caution">
    <text evidence="2">The sequence shown here is derived from an EMBL/GenBank/DDBJ whole genome shotgun (WGS) entry which is preliminary data.</text>
</comment>
<dbReference type="EMBL" id="MU858269">
    <property type="protein sequence ID" value="KAK4207880.1"/>
    <property type="molecule type" value="Genomic_DNA"/>
</dbReference>
<evidence type="ECO:0000256" key="1">
    <source>
        <dbReference type="SAM" id="MobiDB-lite"/>
    </source>
</evidence>
<name>A0AAN7B4I0_9PEZI</name>
<reference evidence="2" key="2">
    <citation type="submission" date="2023-05" db="EMBL/GenBank/DDBJ databases">
        <authorList>
            <consortium name="Lawrence Berkeley National Laboratory"/>
            <person name="Steindorff A."/>
            <person name="Hensen N."/>
            <person name="Bonometti L."/>
            <person name="Westerberg I."/>
            <person name="Brannstrom I.O."/>
            <person name="Guillou S."/>
            <person name="Cros-Aarteil S."/>
            <person name="Calhoun S."/>
            <person name="Haridas S."/>
            <person name="Kuo A."/>
            <person name="Mondo S."/>
            <person name="Pangilinan J."/>
            <person name="Riley R."/>
            <person name="Labutti K."/>
            <person name="Andreopoulos B."/>
            <person name="Lipzen A."/>
            <person name="Chen C."/>
            <person name="Yanf M."/>
            <person name="Daum C."/>
            <person name="Ng V."/>
            <person name="Clum A."/>
            <person name="Ohm R."/>
            <person name="Martin F."/>
            <person name="Silar P."/>
            <person name="Natvig D."/>
            <person name="Lalanne C."/>
            <person name="Gautier V."/>
            <person name="Ament-Velasquez S.L."/>
            <person name="Kruys A."/>
            <person name="Hutchinson M.I."/>
            <person name="Powell A.J."/>
            <person name="Barry K."/>
            <person name="Miller A.N."/>
            <person name="Grigoriev I.V."/>
            <person name="Debuchy R."/>
            <person name="Gladieux P."/>
            <person name="Thoren M.H."/>
            <person name="Johannesson H."/>
        </authorList>
    </citation>
    <scope>NUCLEOTIDE SEQUENCE</scope>
    <source>
        <strain evidence="2">PSN293</strain>
    </source>
</reference>
<dbReference type="AlphaFoldDB" id="A0AAN7B4I0"/>
<gene>
    <name evidence="2" type="ORF">QBC37DRAFT_432797</name>
</gene>
<keyword evidence="3" id="KW-1185">Reference proteome</keyword>